<dbReference type="EMBL" id="JAJTJA010000003">
    <property type="protein sequence ID" value="KAH8702303.1"/>
    <property type="molecule type" value="Genomic_DNA"/>
</dbReference>
<dbReference type="InterPro" id="IPR029061">
    <property type="entry name" value="THDP-binding"/>
</dbReference>
<evidence type="ECO:0000259" key="4">
    <source>
        <dbReference type="Pfam" id="PF02775"/>
    </source>
</evidence>
<sequence>MLVMVGWRGKPGEKDEPQHALIGPRLLDNLRANDFPFEEIPDTLDGAKETIARLIERSLREKTPVALIVPRNTFAEYESDKDELAQEVLRAPGTSFVKARRWLSPIGQEDLPLSREFTIRHVLEHVKDTDASVSSLGGNSRELYMIRKEKGDDLGPNFFCIGAMGHAFALAHGLALGFPSSRGRVWCIDGDGSFLMHIGNNAVLAGIGTHSNVVHIVIFNAVYSSTGSQPLMISPDNFLDLAEGLPYRQKVFVDSVGGLQAALLAASGGTLIVVVVNDRVSKSLPRPKETVEELRGLFLKALA</sequence>
<feature type="domain" description="Thiamine pyrophosphate enzyme TPP-binding" evidence="4">
    <location>
        <begin position="161"/>
        <end position="232"/>
    </location>
</feature>
<dbReference type="PANTHER" id="PTHR42818">
    <property type="entry name" value="SULFOPYRUVATE DECARBOXYLASE SUBUNIT ALPHA"/>
    <property type="match status" value="1"/>
</dbReference>
<dbReference type="SUPFAM" id="SSF52518">
    <property type="entry name" value="Thiamin diphosphate-binding fold (THDP-binding)"/>
    <property type="match status" value="1"/>
</dbReference>
<dbReference type="Gene3D" id="3.40.50.970">
    <property type="match status" value="1"/>
</dbReference>
<evidence type="ECO:0000256" key="2">
    <source>
        <dbReference type="ARBA" id="ARBA00023239"/>
    </source>
</evidence>
<accession>A0AAD4KYU5</accession>
<dbReference type="AlphaFoldDB" id="A0AAD4KYU5"/>
<dbReference type="GO" id="GO:0016831">
    <property type="term" value="F:carboxy-lyase activity"/>
    <property type="evidence" value="ECO:0007669"/>
    <property type="project" value="UniProtKB-KW"/>
</dbReference>
<dbReference type="PANTHER" id="PTHR42818:SF1">
    <property type="entry name" value="SULFOPYRUVATE DECARBOXYLASE"/>
    <property type="match status" value="1"/>
</dbReference>
<dbReference type="GeneID" id="70245783"/>
<keyword evidence="3" id="KW-0812">Transmembrane</keyword>
<evidence type="ECO:0000313" key="6">
    <source>
        <dbReference type="Proteomes" id="UP001201262"/>
    </source>
</evidence>
<dbReference type="GO" id="GO:0030976">
    <property type="term" value="F:thiamine pyrophosphate binding"/>
    <property type="evidence" value="ECO:0007669"/>
    <property type="project" value="InterPro"/>
</dbReference>
<keyword evidence="2" id="KW-0456">Lyase</keyword>
<keyword evidence="1" id="KW-0210">Decarboxylase</keyword>
<dbReference type="Pfam" id="PF02775">
    <property type="entry name" value="TPP_enzyme_C"/>
    <property type="match status" value="1"/>
</dbReference>
<gene>
    <name evidence="5" type="ORF">BGW36DRAFT_372554</name>
</gene>
<reference evidence="5" key="1">
    <citation type="submission" date="2021-12" db="EMBL/GenBank/DDBJ databases">
        <title>Convergent genome expansion in fungi linked to evolution of root-endophyte symbiosis.</title>
        <authorList>
            <consortium name="DOE Joint Genome Institute"/>
            <person name="Ke Y.-H."/>
            <person name="Bonito G."/>
            <person name="Liao H.-L."/>
            <person name="Looney B."/>
            <person name="Rojas-Flechas A."/>
            <person name="Nash J."/>
            <person name="Hameed K."/>
            <person name="Schadt C."/>
            <person name="Martin F."/>
            <person name="Crous P.W."/>
            <person name="Miettinen O."/>
            <person name="Magnuson J.K."/>
            <person name="Labbe J."/>
            <person name="Jacobson D."/>
            <person name="Doktycz M.J."/>
            <person name="Veneault-Fourrey C."/>
            <person name="Kuo A."/>
            <person name="Mondo S."/>
            <person name="Calhoun S."/>
            <person name="Riley R."/>
            <person name="Ohm R."/>
            <person name="LaButti K."/>
            <person name="Andreopoulos B."/>
            <person name="Pangilinan J."/>
            <person name="Nolan M."/>
            <person name="Tritt A."/>
            <person name="Clum A."/>
            <person name="Lipzen A."/>
            <person name="Daum C."/>
            <person name="Barry K."/>
            <person name="Grigoriev I.V."/>
            <person name="Vilgalys R."/>
        </authorList>
    </citation>
    <scope>NUCLEOTIDE SEQUENCE</scope>
    <source>
        <strain evidence="5">PMI_201</strain>
    </source>
</reference>
<evidence type="ECO:0000313" key="5">
    <source>
        <dbReference type="EMBL" id="KAH8702303.1"/>
    </source>
</evidence>
<keyword evidence="3" id="KW-0472">Membrane</keyword>
<proteinExistence type="predicted"/>
<comment type="caution">
    <text evidence="5">The sequence shown here is derived from an EMBL/GenBank/DDBJ whole genome shotgun (WGS) entry which is preliminary data.</text>
</comment>
<dbReference type="InterPro" id="IPR011766">
    <property type="entry name" value="TPP_enzyme_TPP-bd"/>
</dbReference>
<dbReference type="RefSeq" id="XP_046075679.1">
    <property type="nucleotide sequence ID" value="XM_046215496.1"/>
</dbReference>
<dbReference type="InterPro" id="IPR051818">
    <property type="entry name" value="TPP_dependent_decarboxylase"/>
</dbReference>
<organism evidence="5 6">
    <name type="scientific">Talaromyces proteolyticus</name>
    <dbReference type="NCBI Taxonomy" id="1131652"/>
    <lineage>
        <taxon>Eukaryota</taxon>
        <taxon>Fungi</taxon>
        <taxon>Dikarya</taxon>
        <taxon>Ascomycota</taxon>
        <taxon>Pezizomycotina</taxon>
        <taxon>Eurotiomycetes</taxon>
        <taxon>Eurotiomycetidae</taxon>
        <taxon>Eurotiales</taxon>
        <taxon>Trichocomaceae</taxon>
        <taxon>Talaromyces</taxon>
        <taxon>Talaromyces sect. Bacilispori</taxon>
    </lineage>
</organism>
<keyword evidence="6" id="KW-1185">Reference proteome</keyword>
<keyword evidence="3" id="KW-1133">Transmembrane helix</keyword>
<evidence type="ECO:0000256" key="3">
    <source>
        <dbReference type="SAM" id="Phobius"/>
    </source>
</evidence>
<protein>
    <submittedName>
        <fullName evidence="5">Thiamine diphosphate-binding protein</fullName>
    </submittedName>
</protein>
<feature type="transmembrane region" description="Helical" evidence="3">
    <location>
        <begin position="256"/>
        <end position="276"/>
    </location>
</feature>
<name>A0AAD4KYU5_9EURO</name>
<dbReference type="Proteomes" id="UP001201262">
    <property type="component" value="Unassembled WGS sequence"/>
</dbReference>
<evidence type="ECO:0000256" key="1">
    <source>
        <dbReference type="ARBA" id="ARBA00022793"/>
    </source>
</evidence>
<feature type="transmembrane region" description="Helical" evidence="3">
    <location>
        <begin position="154"/>
        <end position="176"/>
    </location>
</feature>